<keyword evidence="1" id="KW-0472">Membrane</keyword>
<proteinExistence type="predicted"/>
<feature type="transmembrane region" description="Helical" evidence="1">
    <location>
        <begin position="23"/>
        <end position="44"/>
    </location>
</feature>
<keyword evidence="1" id="KW-0812">Transmembrane</keyword>
<dbReference type="EMBL" id="OX459951">
    <property type="protein sequence ID" value="CAI9156986.1"/>
    <property type="molecule type" value="Genomic_DNA"/>
</dbReference>
<sequence>MVHLETTCDGIQRQFETKVDVKLFWLFLLCSFLQSLFLYCYSVLNVCQCMAGTHCSDDTALLLQPSVVIQYQVSRNNCSVLICNLKKKIGSHAIKKCIGCI</sequence>
<keyword evidence="3" id="KW-1185">Reference proteome</keyword>
<protein>
    <submittedName>
        <fullName evidence="2">Uncharacterized protein</fullName>
    </submittedName>
</protein>
<reference evidence="2" key="1">
    <citation type="submission" date="2023-04" db="EMBL/GenBank/DDBJ databases">
        <authorList>
            <consortium name="ELIXIR-Norway"/>
        </authorList>
    </citation>
    <scope>NUCLEOTIDE SEQUENCE [LARGE SCALE GENOMIC DNA]</scope>
</reference>
<organism evidence="2 3">
    <name type="scientific">Rangifer tarandus platyrhynchus</name>
    <name type="common">Svalbard reindeer</name>
    <dbReference type="NCBI Taxonomy" id="3082113"/>
    <lineage>
        <taxon>Eukaryota</taxon>
        <taxon>Metazoa</taxon>
        <taxon>Chordata</taxon>
        <taxon>Craniata</taxon>
        <taxon>Vertebrata</taxon>
        <taxon>Euteleostomi</taxon>
        <taxon>Mammalia</taxon>
        <taxon>Eutheria</taxon>
        <taxon>Laurasiatheria</taxon>
        <taxon>Artiodactyla</taxon>
        <taxon>Ruminantia</taxon>
        <taxon>Pecora</taxon>
        <taxon>Cervidae</taxon>
        <taxon>Odocoileinae</taxon>
        <taxon>Rangifer</taxon>
    </lineage>
</organism>
<evidence type="ECO:0000313" key="2">
    <source>
        <dbReference type="EMBL" id="CAI9156986.1"/>
    </source>
</evidence>
<dbReference type="Proteomes" id="UP001176941">
    <property type="component" value="Chromosome 15"/>
</dbReference>
<name>A0ABN8Y6W6_RANTA</name>
<keyword evidence="1" id="KW-1133">Transmembrane helix</keyword>
<evidence type="ECO:0000256" key="1">
    <source>
        <dbReference type="SAM" id="Phobius"/>
    </source>
</evidence>
<gene>
    <name evidence="2" type="ORF">MRATA1EN1_LOCUS5948</name>
</gene>
<evidence type="ECO:0000313" key="3">
    <source>
        <dbReference type="Proteomes" id="UP001176941"/>
    </source>
</evidence>
<accession>A0ABN8Y6W6</accession>